<comment type="catalytic activity">
    <reaction evidence="1">
        <text>an acyl phosphate + H2O = a carboxylate + phosphate + H(+)</text>
        <dbReference type="Rhea" id="RHEA:14965"/>
        <dbReference type="ChEBI" id="CHEBI:15377"/>
        <dbReference type="ChEBI" id="CHEBI:15378"/>
        <dbReference type="ChEBI" id="CHEBI:29067"/>
        <dbReference type="ChEBI" id="CHEBI:43474"/>
        <dbReference type="ChEBI" id="CHEBI:59918"/>
        <dbReference type="EC" id="3.6.1.7"/>
    </reaction>
</comment>
<dbReference type="InterPro" id="IPR036046">
    <property type="entry name" value="Acylphosphatase-like_dom_sf"/>
</dbReference>
<feature type="active site" evidence="1">
    <location>
        <position position="18"/>
    </location>
</feature>
<dbReference type="GO" id="GO:0003998">
    <property type="term" value="F:acylphosphatase activity"/>
    <property type="evidence" value="ECO:0007669"/>
    <property type="project" value="UniProtKB-EC"/>
</dbReference>
<keyword evidence="1" id="KW-0378">Hydrolase</keyword>
<sequence>MKIKAKIIGNKVHEVGYRVFLLRKALELGAERFNAYNTKENGDQVLISFLEGDSDQISIFQDYVQNNKPENAKVSDIIFEDYTGYLIGIVDYMHLIQVEQLSKGIPAILSIDRKQDKMLEKQD</sequence>
<accession>A0A0N8KQ44</accession>
<dbReference type="EC" id="3.6.1.7" evidence="1"/>
<protein>
    <recommendedName>
        <fullName evidence="1">acylphosphatase</fullName>
        <ecNumber evidence="1">3.6.1.7</ecNumber>
    </recommendedName>
</protein>
<evidence type="ECO:0000313" key="4">
    <source>
        <dbReference type="EMBL" id="KPQ41106.1"/>
    </source>
</evidence>
<reference evidence="4 5" key="1">
    <citation type="submission" date="2015-09" db="EMBL/GenBank/DDBJ databases">
        <title>A metagenomics-based metabolic model of nitrate-dependent anaerobic oxidation of methane by Methanoperedens-like archaea.</title>
        <authorList>
            <person name="Arshad A."/>
            <person name="Speth D.R."/>
            <person name="De Graaf R.M."/>
            <person name="Op Den Camp H.J."/>
            <person name="Jetten M.S."/>
            <person name="Welte C.U."/>
        </authorList>
    </citation>
    <scope>NUCLEOTIDE SEQUENCE [LARGE SCALE GENOMIC DNA]</scope>
</reference>
<dbReference type="InterPro" id="IPR001792">
    <property type="entry name" value="Acylphosphatase-like_dom"/>
</dbReference>
<feature type="non-terminal residue" evidence="4">
    <location>
        <position position="123"/>
    </location>
</feature>
<dbReference type="Proteomes" id="UP000050360">
    <property type="component" value="Unassembled WGS sequence"/>
</dbReference>
<dbReference type="PROSITE" id="PS51160">
    <property type="entry name" value="ACYLPHOSPHATASE_3"/>
    <property type="match status" value="1"/>
</dbReference>
<evidence type="ECO:0000313" key="5">
    <source>
        <dbReference type="Proteomes" id="UP000050360"/>
    </source>
</evidence>
<comment type="caution">
    <text evidence="4">The sequence shown here is derived from an EMBL/GenBank/DDBJ whole genome shotgun (WGS) entry which is preliminary data.</text>
</comment>
<dbReference type="Pfam" id="PF00708">
    <property type="entry name" value="Acylphosphatase"/>
    <property type="match status" value="1"/>
</dbReference>
<dbReference type="SUPFAM" id="SSF54975">
    <property type="entry name" value="Acylphosphatase/BLUF domain-like"/>
    <property type="match status" value="1"/>
</dbReference>
<organism evidence="4 5">
    <name type="scientific">Candidatus Methanoperedens nitratireducens</name>
    <dbReference type="NCBI Taxonomy" id="1392998"/>
    <lineage>
        <taxon>Archaea</taxon>
        <taxon>Methanobacteriati</taxon>
        <taxon>Methanobacteriota</taxon>
        <taxon>Stenosarchaea group</taxon>
        <taxon>Methanomicrobia</taxon>
        <taxon>Methanosarcinales</taxon>
        <taxon>ANME-2 cluster</taxon>
        <taxon>Candidatus Methanoperedentaceae</taxon>
        <taxon>Candidatus Methanoperedens</taxon>
    </lineage>
</organism>
<name>A0A0N8KQ44_9EURY</name>
<gene>
    <name evidence="4" type="ORF">MPEBLZ_04342</name>
</gene>
<feature type="active site" evidence="1">
    <location>
        <position position="37"/>
    </location>
</feature>
<proteinExistence type="inferred from homology"/>
<dbReference type="AlphaFoldDB" id="A0A0N8KQ44"/>
<feature type="domain" description="Acylphosphatase-like" evidence="3">
    <location>
        <begin position="2"/>
        <end position="99"/>
    </location>
</feature>
<comment type="similarity">
    <text evidence="2">Belongs to the acylphosphatase family.</text>
</comment>
<dbReference type="EMBL" id="LKCM01000439">
    <property type="protein sequence ID" value="KPQ41106.1"/>
    <property type="molecule type" value="Genomic_DNA"/>
</dbReference>
<evidence type="ECO:0000256" key="1">
    <source>
        <dbReference type="PROSITE-ProRule" id="PRU00520"/>
    </source>
</evidence>
<dbReference type="Gene3D" id="3.30.70.100">
    <property type="match status" value="1"/>
</dbReference>
<evidence type="ECO:0000259" key="3">
    <source>
        <dbReference type="PROSITE" id="PS51160"/>
    </source>
</evidence>
<evidence type="ECO:0000256" key="2">
    <source>
        <dbReference type="RuleBase" id="RU004168"/>
    </source>
</evidence>